<keyword evidence="1" id="KW-0732">Signal</keyword>
<sequence length="88" mass="9138">MRGLVLALLALGAVASTPASAQKYDTTSPVCKTNYRFGGEDTDCSYTSLAQCKAVSSGLGAICFDNPYYAGAAAGRPRGAARRPRPAY</sequence>
<dbReference type="Proteomes" id="UP000328092">
    <property type="component" value="Unassembled WGS sequence"/>
</dbReference>
<dbReference type="Pfam" id="PF12071">
    <property type="entry name" value="DUF3551"/>
    <property type="match status" value="1"/>
</dbReference>
<dbReference type="EMBL" id="CAADFC020000022">
    <property type="protein sequence ID" value="VIO74811.1"/>
    <property type="molecule type" value="Genomic_DNA"/>
</dbReference>
<keyword evidence="3" id="KW-1185">Reference proteome</keyword>
<feature type="chain" id="PRO_5021361487" description="DUF3551 domain-containing protein" evidence="1">
    <location>
        <begin position="22"/>
        <end position="88"/>
    </location>
</feature>
<proteinExistence type="predicted"/>
<evidence type="ECO:0000313" key="2">
    <source>
        <dbReference type="EMBL" id="VIO74811.1"/>
    </source>
</evidence>
<evidence type="ECO:0000256" key="1">
    <source>
        <dbReference type="SAM" id="SignalP"/>
    </source>
</evidence>
<evidence type="ECO:0000313" key="3">
    <source>
        <dbReference type="Proteomes" id="UP000328092"/>
    </source>
</evidence>
<organism evidence="2 3">
    <name type="scientific">Bradyrhizobium ivorense</name>
    <dbReference type="NCBI Taxonomy" id="2511166"/>
    <lineage>
        <taxon>Bacteria</taxon>
        <taxon>Pseudomonadati</taxon>
        <taxon>Pseudomonadota</taxon>
        <taxon>Alphaproteobacteria</taxon>
        <taxon>Hyphomicrobiales</taxon>
        <taxon>Nitrobacteraceae</taxon>
        <taxon>Bradyrhizobium</taxon>
    </lineage>
</organism>
<name>A0A508TKD5_9BRAD</name>
<protein>
    <recommendedName>
        <fullName evidence="4">DUF3551 domain-containing protein</fullName>
    </recommendedName>
</protein>
<dbReference type="AlphaFoldDB" id="A0A508TKD5"/>
<feature type="signal peptide" evidence="1">
    <location>
        <begin position="1"/>
        <end position="21"/>
    </location>
</feature>
<dbReference type="RefSeq" id="WP_139862537.1">
    <property type="nucleotide sequence ID" value="NZ_CAADFC020000022.1"/>
</dbReference>
<comment type="caution">
    <text evidence="2">The sequence shown here is derived from an EMBL/GenBank/DDBJ whole genome shotgun (WGS) entry which is preliminary data.</text>
</comment>
<dbReference type="InterPro" id="IPR021937">
    <property type="entry name" value="DUF3551"/>
</dbReference>
<reference evidence="2" key="1">
    <citation type="submission" date="2019-02" db="EMBL/GenBank/DDBJ databases">
        <authorList>
            <person name="Pothier F.J."/>
        </authorList>
    </citation>
    <scope>NUCLEOTIDE SEQUENCE</scope>
    <source>
        <strain evidence="2">CI-1B</strain>
    </source>
</reference>
<dbReference type="OrthoDB" id="8229016at2"/>
<evidence type="ECO:0008006" key="4">
    <source>
        <dbReference type="Google" id="ProtNLM"/>
    </source>
</evidence>
<gene>
    <name evidence="2" type="ORF">CI1B_55900</name>
</gene>
<accession>A0A508TKD5</accession>